<protein>
    <submittedName>
        <fullName evidence="3">Clathrin light chain</fullName>
    </submittedName>
</protein>
<reference evidence="3" key="1">
    <citation type="submission" date="2017-02" db="UniProtKB">
        <authorList>
            <consortium name="WormBaseParasite"/>
        </authorList>
    </citation>
    <scope>IDENTIFICATION</scope>
</reference>
<sequence length="282" mass="32433">MSADQYDLECEQKFKAYKDQFLEWKEKNKSAEGTKEYISYVKQFENWEKSIIEKRLQHAKKKQAALEESKKKEEAQKQLAQERLKAEQEMKQQYEYAQYNDQYRQTHINAMTRGNSKNYGKSPGINDNTGANVSPSLTTTQVTHTFQKLMESMRGGHTVSPLTTNDNRDMSNNLKSVNDDEESLSGDQFTIIVRPVDAPVYIPETNIKLSDIEPPSYNSDDPMFAKWAFKAAPPNTRDAYMPPIPPSGPQACWMMLEAMKDQKLIISSSERQPPMPLIPQFK</sequence>
<keyword evidence="2" id="KW-1185">Reference proteome</keyword>
<keyword evidence="1" id="KW-0175">Coiled coil</keyword>
<proteinExistence type="predicted"/>
<evidence type="ECO:0000256" key="1">
    <source>
        <dbReference type="SAM" id="Coils"/>
    </source>
</evidence>
<dbReference type="Proteomes" id="UP000038045">
    <property type="component" value="Unplaced"/>
</dbReference>
<dbReference type="WBParaSite" id="PTRK_0001319400.1">
    <property type="protein sequence ID" value="PTRK_0001319400.1"/>
    <property type="gene ID" value="PTRK_0001319400"/>
</dbReference>
<organism evidence="2 3">
    <name type="scientific">Parastrongyloides trichosuri</name>
    <name type="common">Possum-specific nematode worm</name>
    <dbReference type="NCBI Taxonomy" id="131310"/>
    <lineage>
        <taxon>Eukaryota</taxon>
        <taxon>Metazoa</taxon>
        <taxon>Ecdysozoa</taxon>
        <taxon>Nematoda</taxon>
        <taxon>Chromadorea</taxon>
        <taxon>Rhabditida</taxon>
        <taxon>Tylenchina</taxon>
        <taxon>Panagrolaimomorpha</taxon>
        <taxon>Strongyloidoidea</taxon>
        <taxon>Strongyloididae</taxon>
        <taxon>Parastrongyloides</taxon>
    </lineage>
</organism>
<accession>A0A0N4ZWX9</accession>
<dbReference type="AlphaFoldDB" id="A0A0N4ZWX9"/>
<evidence type="ECO:0000313" key="3">
    <source>
        <dbReference type="WBParaSite" id="PTRK_0001319400.1"/>
    </source>
</evidence>
<evidence type="ECO:0000313" key="2">
    <source>
        <dbReference type="Proteomes" id="UP000038045"/>
    </source>
</evidence>
<name>A0A0N4ZWX9_PARTI</name>
<feature type="coiled-coil region" evidence="1">
    <location>
        <begin position="49"/>
        <end position="97"/>
    </location>
</feature>